<gene>
    <name evidence="3" type="ORF">V6R90_03415</name>
</gene>
<proteinExistence type="predicted"/>
<dbReference type="SUPFAM" id="SSF88697">
    <property type="entry name" value="PUA domain-like"/>
    <property type="match status" value="1"/>
</dbReference>
<evidence type="ECO:0000313" key="4">
    <source>
        <dbReference type="Proteomes" id="UP001482520"/>
    </source>
</evidence>
<feature type="domain" description="ASCH" evidence="2">
    <location>
        <begin position="57"/>
        <end position="177"/>
    </location>
</feature>
<protein>
    <submittedName>
        <fullName evidence="3">ASCH domain-containing protein</fullName>
    </submittedName>
</protein>
<accession>A0ABV1NUZ5</accession>
<feature type="region of interest" description="Disordered" evidence="1">
    <location>
        <begin position="1"/>
        <end position="21"/>
    </location>
</feature>
<dbReference type="CDD" id="cd06553">
    <property type="entry name" value="ASCH_Ef3133_like"/>
    <property type="match status" value="1"/>
</dbReference>
<dbReference type="InterPro" id="IPR009326">
    <property type="entry name" value="DUF984"/>
</dbReference>
<keyword evidence="4" id="KW-1185">Reference proteome</keyword>
<dbReference type="Proteomes" id="UP001482520">
    <property type="component" value="Unassembled WGS sequence"/>
</dbReference>
<dbReference type="PANTHER" id="PTHR39203:SF1">
    <property type="entry name" value="CYTOPLASMIC PROTEIN"/>
    <property type="match status" value="1"/>
</dbReference>
<comment type="caution">
    <text evidence="3">The sequence shown here is derived from an EMBL/GenBank/DDBJ whole genome shotgun (WGS) entry which is preliminary data.</text>
</comment>
<reference evidence="3 4" key="1">
    <citation type="submission" date="2024-02" db="EMBL/GenBank/DDBJ databases">
        <title>Full genome sequence of Nocardioides kribbensis.</title>
        <authorList>
            <person name="Poletto B.L."/>
            <person name="Silva G."/>
            <person name="Galante D."/>
            <person name="Campos K.R."/>
            <person name="Santos M.B.N."/>
            <person name="Sacchi C.T."/>
        </authorList>
    </citation>
    <scope>NUCLEOTIDE SEQUENCE [LARGE SCALE GENOMIC DNA]</scope>
    <source>
        <strain evidence="3 4">O4R</strain>
    </source>
</reference>
<name>A0ABV1NUZ5_9ACTN</name>
<dbReference type="RefSeq" id="WP_349803786.1">
    <property type="nucleotide sequence ID" value="NZ_JBEGDP010000002.1"/>
</dbReference>
<evidence type="ECO:0000259" key="2">
    <source>
        <dbReference type="SMART" id="SM01022"/>
    </source>
</evidence>
<dbReference type="Gene3D" id="3.10.400.10">
    <property type="entry name" value="Sulfate adenylyltransferase"/>
    <property type="match status" value="1"/>
</dbReference>
<organism evidence="3 4">
    <name type="scientific">Nocardioides kribbensis</name>
    <dbReference type="NCBI Taxonomy" id="305517"/>
    <lineage>
        <taxon>Bacteria</taxon>
        <taxon>Bacillati</taxon>
        <taxon>Actinomycetota</taxon>
        <taxon>Actinomycetes</taxon>
        <taxon>Propionibacteriales</taxon>
        <taxon>Nocardioidaceae</taxon>
        <taxon>Nocardioides</taxon>
    </lineage>
</organism>
<evidence type="ECO:0000256" key="1">
    <source>
        <dbReference type="SAM" id="MobiDB-lite"/>
    </source>
</evidence>
<dbReference type="SMART" id="SM01022">
    <property type="entry name" value="ASCH"/>
    <property type="match status" value="1"/>
</dbReference>
<dbReference type="InterPro" id="IPR007374">
    <property type="entry name" value="ASCH_domain"/>
</dbReference>
<sequence length="186" mass="20168">MTGTDDPEALPPSTEGFVPDHPEVRAFWERARVHARLNVAPTYFGPTTLEVVPPPAWSFGSTPEQADALLALVLDGTKTATASAAEEYGEEPLPRPGQLGILLDGRGRPRALVETTAVEVVAFDRVGAEHARLEGEGDRSLAHWREVHERFFTETAGPGRGFDPSMPVVLERLRVVWAEPDGPGGR</sequence>
<dbReference type="Pfam" id="PF04266">
    <property type="entry name" value="ASCH"/>
    <property type="match status" value="1"/>
</dbReference>
<dbReference type="EMBL" id="JBEGDP010000002">
    <property type="protein sequence ID" value="MEQ7846313.1"/>
    <property type="molecule type" value="Genomic_DNA"/>
</dbReference>
<evidence type="ECO:0000313" key="3">
    <source>
        <dbReference type="EMBL" id="MEQ7846313.1"/>
    </source>
</evidence>
<dbReference type="InterPro" id="IPR015947">
    <property type="entry name" value="PUA-like_sf"/>
</dbReference>
<dbReference type="PANTHER" id="PTHR39203">
    <property type="entry name" value="CYTOPLASMIC PROTEIN-RELATED"/>
    <property type="match status" value="1"/>
</dbReference>